<keyword evidence="2" id="KW-0472">Membrane</keyword>
<keyword evidence="4" id="KW-1185">Reference proteome</keyword>
<dbReference type="EMBL" id="JAAIII010000003">
    <property type="protein sequence ID" value="NMM93941.1"/>
    <property type="molecule type" value="Genomic_DNA"/>
</dbReference>
<sequence>MMAGWAQCAIDVMQSAGILILGAWMSSIVRRVNSMNMRPSPMVCEEHHPVSVTPSNRPEVGEGNAVERDDPNAKAQQSPENEGEPLARCVFYGAHDPYHAIISSDGRIW</sequence>
<proteinExistence type="predicted"/>
<evidence type="ECO:0000256" key="2">
    <source>
        <dbReference type="SAM" id="Phobius"/>
    </source>
</evidence>
<evidence type="ECO:0000256" key="1">
    <source>
        <dbReference type="SAM" id="MobiDB-lite"/>
    </source>
</evidence>
<keyword evidence="2" id="KW-0812">Transmembrane</keyword>
<organism evidence="3 4">
    <name type="scientific">Bifidobacterium oedipodis</name>
    <dbReference type="NCBI Taxonomy" id="2675322"/>
    <lineage>
        <taxon>Bacteria</taxon>
        <taxon>Bacillati</taxon>
        <taxon>Actinomycetota</taxon>
        <taxon>Actinomycetes</taxon>
        <taxon>Bifidobacteriales</taxon>
        <taxon>Bifidobacteriaceae</taxon>
        <taxon>Bifidobacterium</taxon>
    </lineage>
</organism>
<keyword evidence="2" id="KW-1133">Transmembrane helix</keyword>
<feature type="transmembrane region" description="Helical" evidence="2">
    <location>
        <begin position="12"/>
        <end position="29"/>
    </location>
</feature>
<protein>
    <submittedName>
        <fullName evidence="3">Uncharacterized protein</fullName>
    </submittedName>
</protein>
<dbReference type="Proteomes" id="UP000532194">
    <property type="component" value="Unassembled WGS sequence"/>
</dbReference>
<feature type="region of interest" description="Disordered" evidence="1">
    <location>
        <begin position="45"/>
        <end position="84"/>
    </location>
</feature>
<comment type="caution">
    <text evidence="3">The sequence shown here is derived from an EMBL/GenBank/DDBJ whole genome shotgun (WGS) entry which is preliminary data.</text>
</comment>
<gene>
    <name evidence="3" type="ORF">G1C95_1128</name>
</gene>
<evidence type="ECO:0000313" key="3">
    <source>
        <dbReference type="EMBL" id="NMM93941.1"/>
    </source>
</evidence>
<name>A0A7Y0ERD6_9BIFI</name>
<evidence type="ECO:0000313" key="4">
    <source>
        <dbReference type="Proteomes" id="UP000532194"/>
    </source>
</evidence>
<reference evidence="3 4" key="1">
    <citation type="submission" date="2020-02" db="EMBL/GenBank/DDBJ databases">
        <title>Characterization of phylogenetic diversity of novel bifidobacterial species isolated in Czech ZOOs.</title>
        <authorList>
            <person name="Lugli G.A."/>
            <person name="Vera N.B."/>
            <person name="Ventura M."/>
        </authorList>
    </citation>
    <scope>NUCLEOTIDE SEQUENCE [LARGE SCALE GENOMIC DNA]</scope>
    <source>
        <strain evidence="3 4">DSM 109957</strain>
    </source>
</reference>
<dbReference type="AlphaFoldDB" id="A0A7Y0ERD6"/>
<accession>A0A7Y0ERD6</accession>